<dbReference type="PROSITE" id="PS51462">
    <property type="entry name" value="NUDIX"/>
    <property type="match status" value="1"/>
</dbReference>
<sequence>MASTDESSAHVVGTTRWLRLETITYKTEDGVEKNWDRAVRTTKSRNPAIPDAVCIKTYLQTDDGDMIVLVRQFRPPIGKYTIELPAGLIDEGESIADAALRELREECGYQGGVVKSVSPPLAMSPGLTDENVALVEVELPKQPAKGKQELEGDEEGRGLEVVLVKKEQFREELAKLAEAGNCIMMCVWGMAQAF</sequence>
<dbReference type="InterPro" id="IPR015797">
    <property type="entry name" value="NUDIX_hydrolase-like_dom_sf"/>
</dbReference>
<comment type="caution">
    <text evidence="3">The sequence shown here is derived from an EMBL/GenBank/DDBJ whole genome shotgun (WGS) entry which is preliminary data.</text>
</comment>
<accession>A0A9W6Z3S2</accession>
<feature type="domain" description="Nudix hydrolase" evidence="2">
    <location>
        <begin position="48"/>
        <end position="186"/>
    </location>
</feature>
<dbReference type="Gene3D" id="3.90.79.10">
    <property type="entry name" value="Nucleoside Triphosphate Pyrophosphohydrolase"/>
    <property type="match status" value="1"/>
</dbReference>
<dbReference type="SUPFAM" id="SSF55811">
    <property type="entry name" value="Nudix"/>
    <property type="match status" value="1"/>
</dbReference>
<dbReference type="PROSITE" id="PS00893">
    <property type="entry name" value="NUDIX_BOX"/>
    <property type="match status" value="1"/>
</dbReference>
<evidence type="ECO:0000256" key="1">
    <source>
        <dbReference type="ARBA" id="ARBA00022801"/>
    </source>
</evidence>
<evidence type="ECO:0000313" key="4">
    <source>
        <dbReference type="Proteomes" id="UP001165160"/>
    </source>
</evidence>
<dbReference type="AlphaFoldDB" id="A0A9W6Z3S2"/>
<keyword evidence="1" id="KW-0378">Hydrolase</keyword>
<name>A0A9W6Z3S2_9STRA</name>
<dbReference type="InterPro" id="IPR000086">
    <property type="entry name" value="NUDIX_hydrolase_dom"/>
</dbReference>
<dbReference type="GO" id="GO:0006753">
    <property type="term" value="P:nucleoside phosphate metabolic process"/>
    <property type="evidence" value="ECO:0007669"/>
    <property type="project" value="TreeGrafter"/>
</dbReference>
<dbReference type="InterPro" id="IPR020084">
    <property type="entry name" value="NUDIX_hydrolase_CS"/>
</dbReference>
<dbReference type="PANTHER" id="PTHR11839:SF1">
    <property type="entry name" value="ADP-SUGAR PYROPHOSPHATASE"/>
    <property type="match status" value="1"/>
</dbReference>
<proteinExistence type="predicted"/>
<dbReference type="Proteomes" id="UP001165160">
    <property type="component" value="Unassembled WGS sequence"/>
</dbReference>
<dbReference type="CDD" id="cd18888">
    <property type="entry name" value="NUDIX_ADPRase_Nudt5"/>
    <property type="match status" value="1"/>
</dbReference>
<dbReference type="Pfam" id="PF00293">
    <property type="entry name" value="NUDIX"/>
    <property type="match status" value="1"/>
</dbReference>
<protein>
    <recommendedName>
        <fullName evidence="2">Nudix hydrolase domain-containing protein</fullName>
    </recommendedName>
</protein>
<evidence type="ECO:0000313" key="3">
    <source>
        <dbReference type="EMBL" id="GMH47652.1"/>
    </source>
</evidence>
<keyword evidence="4" id="KW-1185">Reference proteome</keyword>
<dbReference type="GO" id="GO:0016787">
    <property type="term" value="F:hydrolase activity"/>
    <property type="evidence" value="ECO:0007669"/>
    <property type="project" value="UniProtKB-KW"/>
</dbReference>
<dbReference type="PANTHER" id="PTHR11839">
    <property type="entry name" value="UDP/ADP-SUGAR PYROPHOSPHATASE"/>
    <property type="match status" value="1"/>
</dbReference>
<dbReference type="GO" id="GO:0019693">
    <property type="term" value="P:ribose phosphate metabolic process"/>
    <property type="evidence" value="ECO:0007669"/>
    <property type="project" value="TreeGrafter"/>
</dbReference>
<reference evidence="4" key="1">
    <citation type="journal article" date="2023" name="Commun. Biol.">
        <title>Genome analysis of Parmales, the sister group of diatoms, reveals the evolutionary specialization of diatoms from phago-mixotrophs to photoautotrophs.</title>
        <authorList>
            <person name="Ban H."/>
            <person name="Sato S."/>
            <person name="Yoshikawa S."/>
            <person name="Yamada K."/>
            <person name="Nakamura Y."/>
            <person name="Ichinomiya M."/>
            <person name="Sato N."/>
            <person name="Blanc-Mathieu R."/>
            <person name="Endo H."/>
            <person name="Kuwata A."/>
            <person name="Ogata H."/>
        </authorList>
    </citation>
    <scope>NUCLEOTIDE SEQUENCE [LARGE SCALE GENOMIC DNA]</scope>
    <source>
        <strain evidence="4">NIES 3699</strain>
    </source>
</reference>
<evidence type="ECO:0000259" key="2">
    <source>
        <dbReference type="PROSITE" id="PS51462"/>
    </source>
</evidence>
<gene>
    <name evidence="3" type="ORF">TrVE_jg8285</name>
</gene>
<organism evidence="3 4">
    <name type="scientific">Triparma verrucosa</name>
    <dbReference type="NCBI Taxonomy" id="1606542"/>
    <lineage>
        <taxon>Eukaryota</taxon>
        <taxon>Sar</taxon>
        <taxon>Stramenopiles</taxon>
        <taxon>Ochrophyta</taxon>
        <taxon>Bolidophyceae</taxon>
        <taxon>Parmales</taxon>
        <taxon>Triparmaceae</taxon>
        <taxon>Triparma</taxon>
    </lineage>
</organism>
<dbReference type="EMBL" id="BRXX01000577">
    <property type="protein sequence ID" value="GMH47652.1"/>
    <property type="molecule type" value="Genomic_DNA"/>
</dbReference>